<evidence type="ECO:0000256" key="11">
    <source>
        <dbReference type="ARBA" id="ARBA00022840"/>
    </source>
</evidence>
<dbReference type="AlphaFoldDB" id="A0AB34KQW8"/>
<dbReference type="Proteomes" id="UP000803884">
    <property type="component" value="Unassembled WGS sequence"/>
</dbReference>
<evidence type="ECO:0000256" key="17">
    <source>
        <dbReference type="ARBA" id="ARBA00060276"/>
    </source>
</evidence>
<dbReference type="EMBL" id="JAAQHG020000010">
    <property type="protein sequence ID" value="KAL1587439.1"/>
    <property type="molecule type" value="Genomic_DNA"/>
</dbReference>
<dbReference type="PROSITE" id="PS00455">
    <property type="entry name" value="AMP_BINDING"/>
    <property type="match status" value="1"/>
</dbReference>
<dbReference type="PANTHER" id="PTHR43107">
    <property type="entry name" value="LONG-CHAIN FATTY ACID TRANSPORT PROTEIN"/>
    <property type="match status" value="1"/>
</dbReference>
<comment type="function">
    <text evidence="17">Acyl-CoA synthetase required for both the import of long chain fatty acids (LCFAs) (C14-C18) and the activation very long chain fatty acids (VLCFAs) (C20-C26) by esterification of the fatty acids into metabolically active CoA-thioesters for subsequent degradation or incorporation into phospholipids. The transport and fatty acyl-CoA synthetase activities are genetically separable and are thus independent activities. Esterifies VLCFAs in the peroxisome matrix. The VLCFAs are actively transported into peroxisomes by a PXA1-PXA2 heterodimeric transporter in the peroxisomal membrane.</text>
</comment>
<accession>A0AB34KQW8</accession>
<dbReference type="GO" id="GO:0005524">
    <property type="term" value="F:ATP binding"/>
    <property type="evidence" value="ECO:0007669"/>
    <property type="project" value="UniProtKB-KW"/>
</dbReference>
<evidence type="ECO:0000313" key="22">
    <source>
        <dbReference type="EMBL" id="KAL1587439.1"/>
    </source>
</evidence>
<evidence type="ECO:0000256" key="3">
    <source>
        <dbReference type="ARBA" id="ARBA00004651"/>
    </source>
</evidence>
<comment type="catalytic activity">
    <reaction evidence="16">
        <text>a very long-chain fatty acid + ATP + CoA = a very long-chain fatty acyl-CoA + AMP + diphosphate</text>
        <dbReference type="Rhea" id="RHEA:54536"/>
        <dbReference type="ChEBI" id="CHEBI:30616"/>
        <dbReference type="ChEBI" id="CHEBI:33019"/>
        <dbReference type="ChEBI" id="CHEBI:57287"/>
        <dbReference type="ChEBI" id="CHEBI:58950"/>
        <dbReference type="ChEBI" id="CHEBI:138261"/>
        <dbReference type="ChEBI" id="CHEBI:456215"/>
    </reaction>
</comment>
<dbReference type="InterPro" id="IPR020845">
    <property type="entry name" value="AMP-binding_CS"/>
</dbReference>
<evidence type="ECO:0000256" key="8">
    <source>
        <dbReference type="ARBA" id="ARBA00022677"/>
    </source>
</evidence>
<keyword evidence="23" id="KW-1185">Reference proteome</keyword>
<dbReference type="InterPro" id="IPR045851">
    <property type="entry name" value="AMP-bd_C_sf"/>
</dbReference>
<keyword evidence="12" id="KW-1133">Transmembrane helix</keyword>
<comment type="subcellular location">
    <subcellularLocation>
        <location evidence="3">Cell membrane</location>
        <topology evidence="3">Multi-pass membrane protein</topology>
    </subcellularLocation>
    <subcellularLocation>
        <location evidence="1">Lipid droplet</location>
    </subcellularLocation>
    <subcellularLocation>
        <location evidence="2">Peroxisome membrane</location>
        <topology evidence="2">Multi-pass membrane protein</topology>
    </subcellularLocation>
</comment>
<dbReference type="GeneID" id="96005324"/>
<keyword evidence="13" id="KW-0445">Lipid transport</keyword>
<dbReference type="FunFam" id="3.40.50.12780:FF:000019">
    <property type="entry name" value="Long-chain fatty acid transporter"/>
    <property type="match status" value="1"/>
</dbReference>
<keyword evidence="8" id="KW-0551">Lipid droplet</keyword>
<name>A0AB34KQW8_9PEZI</name>
<dbReference type="FunFam" id="3.30.300.30:FF:000002">
    <property type="entry name" value="Long-chain fatty acid transport protein 1"/>
    <property type="match status" value="1"/>
</dbReference>
<protein>
    <recommendedName>
        <fullName evidence="18">Very long-chain fatty acid transport protein</fullName>
    </recommendedName>
    <alternativeName>
        <fullName evidence="19">Very-long-chain acyl-CoA synthetase</fullName>
    </alternativeName>
</protein>
<dbReference type="InterPro" id="IPR042099">
    <property type="entry name" value="ANL_N_sf"/>
</dbReference>
<evidence type="ECO:0000256" key="7">
    <source>
        <dbReference type="ARBA" id="ARBA00022598"/>
    </source>
</evidence>
<evidence type="ECO:0000259" key="21">
    <source>
        <dbReference type="Pfam" id="PF13193"/>
    </source>
</evidence>
<dbReference type="GO" id="GO:0005811">
    <property type="term" value="C:lipid droplet"/>
    <property type="evidence" value="ECO:0007669"/>
    <property type="project" value="UniProtKB-SubCell"/>
</dbReference>
<evidence type="ECO:0000256" key="2">
    <source>
        <dbReference type="ARBA" id="ARBA00004585"/>
    </source>
</evidence>
<feature type="domain" description="AMP-dependent synthetase/ligase" evidence="20">
    <location>
        <begin position="96"/>
        <end position="405"/>
    </location>
</feature>
<keyword evidence="7" id="KW-0436">Ligase</keyword>
<keyword evidence="11" id="KW-0067">ATP-binding</keyword>
<sequence length="653" mass="72386">MITGCASHRDSLFLGLPVSLLAPAVASIGAYVNAKYGILSDLTFIGRLIGQSRYQPSLEKQDRVNLFYLFESNAKDPKIANRTFLLLPPDASEPSKKTAWTYAEAYEIVLQYAAWLREEYKIEKNESVAIDFTNKPQFVWMWYALWSLGAVPAFINSNLRDKAFVHSVKVSTARVLFVDSSIKDALNDQTQAELSSGNEGKGISTVILDDETDQNIRNRTPYRAPNEARSGRKIRDSAVMIYTSGTTGLPKAAHVSWEKVRGAGGAVPKLLRLGPDDRFFSALPLYHTSASILCVCACVGVGCTYVMGPKFSPRTFMRQATETEATAMQYIGEMCRYLTVAPPTPYDRAHKLRLAFGNGLRQDVWQPFKDRFGLDTIVELYGATEGIGATLNLSRNDFSRGAIGRTNLISGILTNMGQALLKFDHENDQPWRDPKTGLCKRAAYSEPGEFVAKLDPNAIGDKFLGYLGNEKATNSKILRDVLKKGDAWYRTGDLLRSDSEGRLWFVDRIGDTFRWKGENVSTAEVSEVLGSHPAVREANVYGVTLPGHDGRAGCAAVLLREGYKLDDAQRQSLAAHVKKQLPKYAVPLFLRLKQGELEITGTAKQMKVGLRDEGVDPDKVGEDEIMWLPNLQEGYKSFSRSDWESLGSGKAKL</sequence>
<evidence type="ECO:0000256" key="19">
    <source>
        <dbReference type="ARBA" id="ARBA00078285"/>
    </source>
</evidence>
<dbReference type="Pfam" id="PF00501">
    <property type="entry name" value="AMP-binding"/>
    <property type="match status" value="1"/>
</dbReference>
<reference evidence="22 23" key="1">
    <citation type="journal article" date="2020" name="Microbiol. Resour. Announc.">
        <title>Draft Genome Sequence of a Cladosporium Species Isolated from the Mesophotic Ascidian Didemnum maculosum.</title>
        <authorList>
            <person name="Gioti A."/>
            <person name="Siaperas R."/>
            <person name="Nikolaivits E."/>
            <person name="Le Goff G."/>
            <person name="Ouazzani J."/>
            <person name="Kotoulas G."/>
            <person name="Topakas E."/>
        </authorList>
    </citation>
    <scope>NUCLEOTIDE SEQUENCE [LARGE SCALE GENOMIC DNA]</scope>
    <source>
        <strain evidence="22 23">TM138-S3</strain>
    </source>
</reference>
<evidence type="ECO:0000256" key="18">
    <source>
        <dbReference type="ARBA" id="ARBA00068795"/>
    </source>
</evidence>
<keyword evidence="10" id="KW-0547">Nucleotide-binding</keyword>
<dbReference type="GO" id="GO:0044539">
    <property type="term" value="P:long-chain fatty acid import into cell"/>
    <property type="evidence" value="ECO:0007669"/>
    <property type="project" value="TreeGrafter"/>
</dbReference>
<evidence type="ECO:0000256" key="6">
    <source>
        <dbReference type="ARBA" id="ARBA00022475"/>
    </source>
</evidence>
<dbReference type="Pfam" id="PF13193">
    <property type="entry name" value="AMP-binding_C"/>
    <property type="match status" value="1"/>
</dbReference>
<dbReference type="InterPro" id="IPR025110">
    <property type="entry name" value="AMP-bd_C"/>
</dbReference>
<evidence type="ECO:0000256" key="15">
    <source>
        <dbReference type="ARBA" id="ARBA00023140"/>
    </source>
</evidence>
<evidence type="ECO:0000256" key="4">
    <source>
        <dbReference type="ARBA" id="ARBA00006432"/>
    </source>
</evidence>
<gene>
    <name evidence="22" type="ORF">WHR41_03880</name>
</gene>
<dbReference type="GO" id="GO:0005778">
    <property type="term" value="C:peroxisomal membrane"/>
    <property type="evidence" value="ECO:0007669"/>
    <property type="project" value="UniProtKB-SubCell"/>
</dbReference>
<dbReference type="Gene3D" id="3.30.300.30">
    <property type="match status" value="1"/>
</dbReference>
<dbReference type="InterPro" id="IPR000873">
    <property type="entry name" value="AMP-dep_synth/lig_dom"/>
</dbReference>
<evidence type="ECO:0000256" key="16">
    <source>
        <dbReference type="ARBA" id="ARBA00051585"/>
    </source>
</evidence>
<evidence type="ECO:0000256" key="9">
    <source>
        <dbReference type="ARBA" id="ARBA00022692"/>
    </source>
</evidence>
<evidence type="ECO:0000256" key="14">
    <source>
        <dbReference type="ARBA" id="ARBA00023136"/>
    </source>
</evidence>
<dbReference type="GO" id="GO:0004467">
    <property type="term" value="F:long-chain fatty acid-CoA ligase activity"/>
    <property type="evidence" value="ECO:0007669"/>
    <property type="project" value="TreeGrafter"/>
</dbReference>
<evidence type="ECO:0000259" key="20">
    <source>
        <dbReference type="Pfam" id="PF00501"/>
    </source>
</evidence>
<keyword evidence="9" id="KW-0812">Transmembrane</keyword>
<keyword evidence="5" id="KW-0813">Transport</keyword>
<evidence type="ECO:0000256" key="13">
    <source>
        <dbReference type="ARBA" id="ARBA00023055"/>
    </source>
</evidence>
<evidence type="ECO:0000256" key="10">
    <source>
        <dbReference type="ARBA" id="ARBA00022741"/>
    </source>
</evidence>
<evidence type="ECO:0000313" key="23">
    <source>
        <dbReference type="Proteomes" id="UP000803884"/>
    </source>
</evidence>
<keyword evidence="15" id="KW-0576">Peroxisome</keyword>
<dbReference type="GO" id="GO:0009898">
    <property type="term" value="C:cytoplasmic side of plasma membrane"/>
    <property type="evidence" value="ECO:0007669"/>
    <property type="project" value="TreeGrafter"/>
</dbReference>
<comment type="caution">
    <text evidence="22">The sequence shown here is derived from an EMBL/GenBank/DDBJ whole genome shotgun (WGS) entry which is preliminary data.</text>
</comment>
<evidence type="ECO:0000256" key="5">
    <source>
        <dbReference type="ARBA" id="ARBA00022448"/>
    </source>
</evidence>
<keyword evidence="6" id="KW-1003">Cell membrane</keyword>
<organism evidence="22 23">
    <name type="scientific">Cladosporium halotolerans</name>
    <dbReference type="NCBI Taxonomy" id="1052096"/>
    <lineage>
        <taxon>Eukaryota</taxon>
        <taxon>Fungi</taxon>
        <taxon>Dikarya</taxon>
        <taxon>Ascomycota</taxon>
        <taxon>Pezizomycotina</taxon>
        <taxon>Dothideomycetes</taxon>
        <taxon>Dothideomycetidae</taxon>
        <taxon>Cladosporiales</taxon>
        <taxon>Cladosporiaceae</taxon>
        <taxon>Cladosporium</taxon>
    </lineage>
</organism>
<keyword evidence="14" id="KW-0472">Membrane</keyword>
<proteinExistence type="inferred from homology"/>
<dbReference type="GO" id="GO:0005324">
    <property type="term" value="F:long-chain fatty acid transmembrane transporter activity"/>
    <property type="evidence" value="ECO:0007669"/>
    <property type="project" value="TreeGrafter"/>
</dbReference>
<feature type="domain" description="AMP-binding enzyme C-terminal" evidence="21">
    <location>
        <begin position="524"/>
        <end position="604"/>
    </location>
</feature>
<evidence type="ECO:0000256" key="12">
    <source>
        <dbReference type="ARBA" id="ARBA00022989"/>
    </source>
</evidence>
<dbReference type="SUPFAM" id="SSF56801">
    <property type="entry name" value="Acetyl-CoA synthetase-like"/>
    <property type="match status" value="1"/>
</dbReference>
<dbReference type="PANTHER" id="PTHR43107:SF15">
    <property type="entry name" value="FATTY ACID TRANSPORT PROTEIN 3, ISOFORM A"/>
    <property type="match status" value="1"/>
</dbReference>
<dbReference type="Gene3D" id="3.40.50.12780">
    <property type="entry name" value="N-terminal domain of ligase-like"/>
    <property type="match status" value="1"/>
</dbReference>
<comment type="similarity">
    <text evidence="4">Belongs to the ATP-dependent AMP-binding enzyme family.</text>
</comment>
<dbReference type="RefSeq" id="XP_069230544.1">
    <property type="nucleotide sequence ID" value="XM_069372486.1"/>
</dbReference>
<evidence type="ECO:0000256" key="1">
    <source>
        <dbReference type="ARBA" id="ARBA00004502"/>
    </source>
</evidence>